<dbReference type="OrthoDB" id="9801625at2"/>
<dbReference type="Pfam" id="PF01575">
    <property type="entry name" value="MaoC_dehydratas"/>
    <property type="match status" value="1"/>
</dbReference>
<dbReference type="Proteomes" id="UP000282028">
    <property type="component" value="Unassembled WGS sequence"/>
</dbReference>
<keyword evidence="4" id="KW-1185">Reference proteome</keyword>
<accession>A0A3M8C9R3</accession>
<dbReference type="GO" id="GO:0006633">
    <property type="term" value="P:fatty acid biosynthetic process"/>
    <property type="evidence" value="ECO:0007669"/>
    <property type="project" value="InterPro"/>
</dbReference>
<dbReference type="PANTHER" id="PTHR43437">
    <property type="entry name" value="HYDROXYACYL-THIOESTER DEHYDRATASE TYPE 2, MITOCHONDRIAL-RELATED"/>
    <property type="match status" value="1"/>
</dbReference>
<feature type="domain" description="MaoC-like" evidence="2">
    <location>
        <begin position="6"/>
        <end position="105"/>
    </location>
</feature>
<protein>
    <submittedName>
        <fullName evidence="3">MaoC family dehydratase</fullName>
    </submittedName>
</protein>
<dbReference type="GO" id="GO:0005835">
    <property type="term" value="C:fatty acid synthase complex"/>
    <property type="evidence" value="ECO:0007669"/>
    <property type="project" value="InterPro"/>
</dbReference>
<dbReference type="EMBL" id="RHHR01000026">
    <property type="protein sequence ID" value="RNB72301.1"/>
    <property type="molecule type" value="Genomic_DNA"/>
</dbReference>
<sequence>MARFEIGQKASFGKTITETDVVSYAGLSGDFNPIHVDRQFAQTTRFEQRIAHGLLTTSLLSGVLGMHLPGPGSVYIGQTLRFVRPVFINDTITATAEVLQYDPVKGNILLKTECRNQNGELVLEGEAKMRVPREEQGVGA</sequence>
<keyword evidence="1" id="KW-0456">Lyase</keyword>
<dbReference type="InterPro" id="IPR029069">
    <property type="entry name" value="HotDog_dom_sf"/>
</dbReference>
<gene>
    <name evidence="3" type="ORF">EDM52_14200</name>
</gene>
<name>A0A3M8C9R3_9BACL</name>
<evidence type="ECO:0000256" key="1">
    <source>
        <dbReference type="ARBA" id="ARBA00023239"/>
    </source>
</evidence>
<evidence type="ECO:0000259" key="2">
    <source>
        <dbReference type="Pfam" id="PF01575"/>
    </source>
</evidence>
<dbReference type="GO" id="GO:0004312">
    <property type="term" value="F:fatty acid synthase activity"/>
    <property type="evidence" value="ECO:0007669"/>
    <property type="project" value="InterPro"/>
</dbReference>
<dbReference type="PANTHER" id="PTHR43437:SF3">
    <property type="entry name" value="HYDROXYACYL-THIOESTER DEHYDRATASE TYPE 2, MITOCHONDRIAL"/>
    <property type="match status" value="1"/>
</dbReference>
<comment type="caution">
    <text evidence="3">The sequence shown here is derived from an EMBL/GenBank/DDBJ whole genome shotgun (WGS) entry which is preliminary data.</text>
</comment>
<dbReference type="InterPro" id="IPR003965">
    <property type="entry name" value="Fatty_acid_synthase"/>
</dbReference>
<proteinExistence type="predicted"/>
<dbReference type="PRINTS" id="PR01483">
    <property type="entry name" value="FASYNTHASE"/>
</dbReference>
<dbReference type="Gene3D" id="3.10.129.10">
    <property type="entry name" value="Hotdog Thioesterase"/>
    <property type="match status" value="1"/>
</dbReference>
<dbReference type="InterPro" id="IPR050965">
    <property type="entry name" value="UPF0336/Enoyl-CoA_hydratase"/>
</dbReference>
<reference evidence="3 4" key="1">
    <citation type="submission" date="2018-10" db="EMBL/GenBank/DDBJ databases">
        <title>Phylogenomics of Brevibacillus.</title>
        <authorList>
            <person name="Dunlap C."/>
        </authorList>
    </citation>
    <scope>NUCLEOTIDE SEQUENCE [LARGE SCALE GENOMIC DNA]</scope>
    <source>
        <strain evidence="3 4">JCM 12215</strain>
    </source>
</reference>
<organism evidence="3 4">
    <name type="scientific">Brevibacillus invocatus</name>
    <dbReference type="NCBI Taxonomy" id="173959"/>
    <lineage>
        <taxon>Bacteria</taxon>
        <taxon>Bacillati</taxon>
        <taxon>Bacillota</taxon>
        <taxon>Bacilli</taxon>
        <taxon>Bacillales</taxon>
        <taxon>Paenibacillaceae</taxon>
        <taxon>Brevibacillus</taxon>
    </lineage>
</organism>
<dbReference type="GO" id="GO:0019171">
    <property type="term" value="F:(3R)-hydroxyacyl-[acyl-carrier-protein] dehydratase activity"/>
    <property type="evidence" value="ECO:0007669"/>
    <property type="project" value="TreeGrafter"/>
</dbReference>
<dbReference type="FunFam" id="3.10.129.10:FF:000042">
    <property type="entry name" value="MaoC domain protein dehydratase"/>
    <property type="match status" value="1"/>
</dbReference>
<evidence type="ECO:0000313" key="4">
    <source>
        <dbReference type="Proteomes" id="UP000282028"/>
    </source>
</evidence>
<dbReference type="InterPro" id="IPR002539">
    <property type="entry name" value="MaoC-like_dom"/>
</dbReference>
<dbReference type="AlphaFoldDB" id="A0A3M8C9R3"/>
<dbReference type="CDD" id="cd03449">
    <property type="entry name" value="R_hydratase"/>
    <property type="match status" value="1"/>
</dbReference>
<dbReference type="SUPFAM" id="SSF54637">
    <property type="entry name" value="Thioesterase/thiol ester dehydrase-isomerase"/>
    <property type="match status" value="1"/>
</dbReference>
<evidence type="ECO:0000313" key="3">
    <source>
        <dbReference type="EMBL" id="RNB72301.1"/>
    </source>
</evidence>
<dbReference type="RefSeq" id="WP_122909635.1">
    <property type="nucleotide sequence ID" value="NZ_CBCSBE010000002.1"/>
</dbReference>